<accession>A0AAD5BXK0</accession>
<keyword evidence="14" id="KW-0675">Receptor</keyword>
<evidence type="ECO:0000256" key="4">
    <source>
        <dbReference type="ARBA" id="ARBA00022536"/>
    </source>
</evidence>
<feature type="binding site" evidence="18">
    <location>
        <position position="228"/>
    </location>
    <ligand>
        <name>ATP</name>
        <dbReference type="ChEBI" id="CHEBI:30616"/>
    </ligand>
</feature>
<keyword evidence="15" id="KW-0325">Glycoprotein</keyword>
<evidence type="ECO:0000256" key="18">
    <source>
        <dbReference type="PROSITE-ProRule" id="PRU10141"/>
    </source>
</evidence>
<evidence type="ECO:0000256" key="6">
    <source>
        <dbReference type="ARBA" id="ARBA00022692"/>
    </source>
</evidence>
<gene>
    <name evidence="23" type="ORF">M8C21_003023</name>
</gene>
<keyword evidence="4" id="KW-0245">EGF-like domain</keyword>
<keyword evidence="5" id="KW-0808">Transferase</keyword>
<keyword evidence="11 20" id="KW-1133">Transmembrane helix</keyword>
<evidence type="ECO:0000256" key="3">
    <source>
        <dbReference type="ARBA" id="ARBA00022527"/>
    </source>
</evidence>
<keyword evidence="9" id="KW-0418">Kinase</keyword>
<comment type="catalytic activity">
    <reaction evidence="16">
        <text>L-threonyl-[protein] + ATP = O-phospho-L-threonyl-[protein] + ADP + H(+)</text>
        <dbReference type="Rhea" id="RHEA:46608"/>
        <dbReference type="Rhea" id="RHEA-COMP:11060"/>
        <dbReference type="Rhea" id="RHEA-COMP:11605"/>
        <dbReference type="ChEBI" id="CHEBI:15378"/>
        <dbReference type="ChEBI" id="CHEBI:30013"/>
        <dbReference type="ChEBI" id="CHEBI:30616"/>
        <dbReference type="ChEBI" id="CHEBI:61977"/>
        <dbReference type="ChEBI" id="CHEBI:456216"/>
        <dbReference type="EC" id="2.7.11.1"/>
    </reaction>
</comment>
<dbReference type="PROSITE" id="PS50948">
    <property type="entry name" value="PAN"/>
    <property type="match status" value="1"/>
</dbReference>
<comment type="catalytic activity">
    <reaction evidence="17">
        <text>L-seryl-[protein] + ATP = O-phospho-L-seryl-[protein] + ADP + H(+)</text>
        <dbReference type="Rhea" id="RHEA:17989"/>
        <dbReference type="Rhea" id="RHEA-COMP:9863"/>
        <dbReference type="Rhea" id="RHEA-COMP:11604"/>
        <dbReference type="ChEBI" id="CHEBI:15378"/>
        <dbReference type="ChEBI" id="CHEBI:29999"/>
        <dbReference type="ChEBI" id="CHEBI:30616"/>
        <dbReference type="ChEBI" id="CHEBI:83421"/>
        <dbReference type="ChEBI" id="CHEBI:456216"/>
        <dbReference type="EC" id="2.7.11.1"/>
    </reaction>
</comment>
<dbReference type="Pfam" id="PF00069">
    <property type="entry name" value="Pkinase"/>
    <property type="match status" value="1"/>
</dbReference>
<dbReference type="Proteomes" id="UP001206925">
    <property type="component" value="Unassembled WGS sequence"/>
</dbReference>
<dbReference type="Pfam" id="PF00024">
    <property type="entry name" value="PAN_1"/>
    <property type="match status" value="1"/>
</dbReference>
<dbReference type="InterPro" id="IPR003609">
    <property type="entry name" value="Pan_app"/>
</dbReference>
<dbReference type="InterPro" id="IPR011009">
    <property type="entry name" value="Kinase-like_dom_sf"/>
</dbReference>
<evidence type="ECO:0000256" key="20">
    <source>
        <dbReference type="SAM" id="Phobius"/>
    </source>
</evidence>
<dbReference type="InterPro" id="IPR017441">
    <property type="entry name" value="Protein_kinase_ATP_BS"/>
</dbReference>
<feature type="transmembrane region" description="Helical" evidence="20">
    <location>
        <begin position="146"/>
        <end position="168"/>
    </location>
</feature>
<dbReference type="Gene3D" id="1.10.510.10">
    <property type="entry name" value="Transferase(Phosphotransferase) domain 1"/>
    <property type="match status" value="1"/>
</dbReference>
<sequence>MHGYKAKNHSDSSFGCEPTFDLTKHPENYDFIRLPFVEFYGFDSLFFERYTLEKCHKACLDDPNCKAFQFNFDEGRGSFVCYVKTLLYNGFYKGTPFITYLKLPKTNVLSYNQKVISNESKLECSASIIELKRAYAKNNANGSLKFVLWFSIILAGIEVLCFLLFYYITKKSSSKTTQAYLAVATGFKRFTYAEIVKASRKFSEEIGRGGGGIVYKGKLPDDRVVAVKVLHDAIQGEAEFLAEISTIGRINHMNLIETFGYCAEGKHRILVYEYMENGSLAHNLLGAKQLGWKKRYEIAIGVAKGLAYLHEDCLEWVLHCDVKPHNILLDTDYNPKVADFGLSKLFHQNVKQDSKVSKIRGTRGYIAPEWVFNLPITSKVDVYSYGMVVLEMITGRSPTCDQTIDYNEIVEQKRLVDWVREKVHEARGNLTKTQTMEILDPKMKEEFENVQMKNLLRVALQCVEEDKDVRPTMSEVVKMLLDSAEDY</sequence>
<keyword evidence="13" id="KW-1015">Disulfide bond</keyword>
<dbReference type="PANTHER" id="PTHR47974">
    <property type="entry name" value="OS07G0415500 PROTEIN"/>
    <property type="match status" value="1"/>
</dbReference>
<dbReference type="EC" id="2.7.11.1" evidence="2"/>
<dbReference type="FunFam" id="1.10.510.10:FF:000537">
    <property type="entry name" value="Putative receptor-like protein kinase"/>
    <property type="match status" value="1"/>
</dbReference>
<dbReference type="Gene3D" id="3.50.4.10">
    <property type="entry name" value="Hepatocyte Growth Factor"/>
    <property type="match status" value="1"/>
</dbReference>
<dbReference type="SUPFAM" id="SSF57414">
    <property type="entry name" value="Hairpin loop containing domain-like"/>
    <property type="match status" value="1"/>
</dbReference>
<dbReference type="CDD" id="cd01098">
    <property type="entry name" value="PAN_AP_plant"/>
    <property type="match status" value="1"/>
</dbReference>
<dbReference type="FunFam" id="3.30.200.20:FF:000059">
    <property type="entry name" value="S-receptor-like serine/threonine-protein kinase"/>
    <property type="match status" value="1"/>
</dbReference>
<dbReference type="InterPro" id="IPR000719">
    <property type="entry name" value="Prot_kinase_dom"/>
</dbReference>
<evidence type="ECO:0000259" key="22">
    <source>
        <dbReference type="PROSITE" id="PS50948"/>
    </source>
</evidence>
<dbReference type="SUPFAM" id="SSF56112">
    <property type="entry name" value="Protein kinase-like (PK-like)"/>
    <property type="match status" value="1"/>
</dbReference>
<keyword evidence="12 20" id="KW-0472">Membrane</keyword>
<keyword evidence="24" id="KW-1185">Reference proteome</keyword>
<evidence type="ECO:0000256" key="8">
    <source>
        <dbReference type="ARBA" id="ARBA00022741"/>
    </source>
</evidence>
<evidence type="ECO:0000256" key="19">
    <source>
        <dbReference type="RuleBase" id="RU000304"/>
    </source>
</evidence>
<comment type="subcellular location">
    <subcellularLocation>
        <location evidence="1">Membrane</location>
        <topology evidence="1">Single-pass type I membrane protein</topology>
    </subcellularLocation>
</comment>
<evidence type="ECO:0000256" key="9">
    <source>
        <dbReference type="ARBA" id="ARBA00022777"/>
    </source>
</evidence>
<evidence type="ECO:0000313" key="24">
    <source>
        <dbReference type="Proteomes" id="UP001206925"/>
    </source>
</evidence>
<dbReference type="Gene3D" id="3.30.200.20">
    <property type="entry name" value="Phosphorylase Kinase, domain 1"/>
    <property type="match status" value="1"/>
</dbReference>
<dbReference type="SMART" id="SM00220">
    <property type="entry name" value="S_TKc"/>
    <property type="match status" value="1"/>
</dbReference>
<dbReference type="GO" id="GO:0004674">
    <property type="term" value="F:protein serine/threonine kinase activity"/>
    <property type="evidence" value="ECO:0007669"/>
    <property type="project" value="UniProtKB-KW"/>
</dbReference>
<dbReference type="PANTHER" id="PTHR47974:SF3">
    <property type="entry name" value="RECEPTOR-LIKE SERINE_THREONINE-PROTEIN KINASE"/>
    <property type="match status" value="1"/>
</dbReference>
<evidence type="ECO:0000256" key="16">
    <source>
        <dbReference type="ARBA" id="ARBA00047899"/>
    </source>
</evidence>
<dbReference type="InterPro" id="IPR008271">
    <property type="entry name" value="Ser/Thr_kinase_AS"/>
</dbReference>
<evidence type="ECO:0000256" key="14">
    <source>
        <dbReference type="ARBA" id="ARBA00023170"/>
    </source>
</evidence>
<proteinExistence type="inferred from homology"/>
<evidence type="ECO:0000256" key="13">
    <source>
        <dbReference type="ARBA" id="ARBA00023157"/>
    </source>
</evidence>
<evidence type="ECO:0000256" key="7">
    <source>
        <dbReference type="ARBA" id="ARBA00022729"/>
    </source>
</evidence>
<dbReference type="PROSITE" id="PS50011">
    <property type="entry name" value="PROTEIN_KINASE_DOM"/>
    <property type="match status" value="1"/>
</dbReference>
<organism evidence="23 24">
    <name type="scientific">Ambrosia artemisiifolia</name>
    <name type="common">Common ragweed</name>
    <dbReference type="NCBI Taxonomy" id="4212"/>
    <lineage>
        <taxon>Eukaryota</taxon>
        <taxon>Viridiplantae</taxon>
        <taxon>Streptophyta</taxon>
        <taxon>Embryophyta</taxon>
        <taxon>Tracheophyta</taxon>
        <taxon>Spermatophyta</taxon>
        <taxon>Magnoliopsida</taxon>
        <taxon>eudicotyledons</taxon>
        <taxon>Gunneridae</taxon>
        <taxon>Pentapetalae</taxon>
        <taxon>asterids</taxon>
        <taxon>campanulids</taxon>
        <taxon>Asterales</taxon>
        <taxon>Asteraceae</taxon>
        <taxon>Asteroideae</taxon>
        <taxon>Heliantheae alliance</taxon>
        <taxon>Heliantheae</taxon>
        <taxon>Ambrosia</taxon>
    </lineage>
</organism>
<comment type="caution">
    <text evidence="23">The sequence shown here is derived from an EMBL/GenBank/DDBJ whole genome shotgun (WGS) entry which is preliminary data.</text>
</comment>
<reference evidence="23" key="1">
    <citation type="submission" date="2022-06" db="EMBL/GenBank/DDBJ databases">
        <title>Uncovering the hologenomic basis of an extraordinary plant invasion.</title>
        <authorList>
            <person name="Bieker V.C."/>
            <person name="Martin M.D."/>
            <person name="Gilbert T."/>
            <person name="Hodgins K."/>
            <person name="Battlay P."/>
            <person name="Petersen B."/>
            <person name="Wilson J."/>
        </authorList>
    </citation>
    <scope>NUCLEOTIDE SEQUENCE</scope>
    <source>
        <strain evidence="23">AA19_3_7</strain>
        <tissue evidence="23">Leaf</tissue>
    </source>
</reference>
<dbReference type="PROSITE" id="PS00108">
    <property type="entry name" value="PROTEIN_KINASE_ST"/>
    <property type="match status" value="1"/>
</dbReference>
<evidence type="ECO:0000256" key="12">
    <source>
        <dbReference type="ARBA" id="ARBA00023136"/>
    </source>
</evidence>
<dbReference type="PROSITE" id="PS00107">
    <property type="entry name" value="PROTEIN_KINASE_ATP"/>
    <property type="match status" value="1"/>
</dbReference>
<evidence type="ECO:0000313" key="23">
    <source>
        <dbReference type="EMBL" id="KAI7730281.1"/>
    </source>
</evidence>
<feature type="domain" description="Apple" evidence="22">
    <location>
        <begin position="16"/>
        <end position="96"/>
    </location>
</feature>
<feature type="domain" description="Protein kinase" evidence="21">
    <location>
        <begin position="200"/>
        <end position="487"/>
    </location>
</feature>
<comment type="similarity">
    <text evidence="19">Belongs to the protein kinase superfamily.</text>
</comment>
<dbReference type="EMBL" id="JAMZMK010010818">
    <property type="protein sequence ID" value="KAI7730281.1"/>
    <property type="molecule type" value="Genomic_DNA"/>
</dbReference>
<dbReference type="GO" id="GO:0016020">
    <property type="term" value="C:membrane"/>
    <property type="evidence" value="ECO:0007669"/>
    <property type="project" value="UniProtKB-SubCell"/>
</dbReference>
<evidence type="ECO:0000256" key="1">
    <source>
        <dbReference type="ARBA" id="ARBA00004479"/>
    </source>
</evidence>
<keyword evidence="8 18" id="KW-0547">Nucleotide-binding</keyword>
<evidence type="ECO:0000256" key="11">
    <source>
        <dbReference type="ARBA" id="ARBA00022989"/>
    </source>
</evidence>
<dbReference type="AlphaFoldDB" id="A0AAD5BXK0"/>
<keyword evidence="10 18" id="KW-0067">ATP-binding</keyword>
<dbReference type="CDD" id="cd14066">
    <property type="entry name" value="STKc_IRAK"/>
    <property type="match status" value="1"/>
</dbReference>
<evidence type="ECO:0000256" key="2">
    <source>
        <dbReference type="ARBA" id="ARBA00012513"/>
    </source>
</evidence>
<evidence type="ECO:0000256" key="5">
    <source>
        <dbReference type="ARBA" id="ARBA00022679"/>
    </source>
</evidence>
<name>A0AAD5BXK0_AMBAR</name>
<dbReference type="GO" id="GO:0005524">
    <property type="term" value="F:ATP binding"/>
    <property type="evidence" value="ECO:0007669"/>
    <property type="project" value="UniProtKB-UniRule"/>
</dbReference>
<keyword evidence="6 20" id="KW-0812">Transmembrane</keyword>
<evidence type="ECO:0000259" key="21">
    <source>
        <dbReference type="PROSITE" id="PS50011"/>
    </source>
</evidence>
<evidence type="ECO:0000256" key="10">
    <source>
        <dbReference type="ARBA" id="ARBA00022840"/>
    </source>
</evidence>
<keyword evidence="3 19" id="KW-0723">Serine/threonine-protein kinase</keyword>
<protein>
    <recommendedName>
        <fullName evidence="2">non-specific serine/threonine protein kinase</fullName>
        <ecNumber evidence="2">2.7.11.1</ecNumber>
    </recommendedName>
</protein>
<evidence type="ECO:0000256" key="15">
    <source>
        <dbReference type="ARBA" id="ARBA00023180"/>
    </source>
</evidence>
<keyword evidence="7" id="KW-0732">Signal</keyword>
<evidence type="ECO:0000256" key="17">
    <source>
        <dbReference type="ARBA" id="ARBA00048679"/>
    </source>
</evidence>